<reference evidence="1 2" key="1">
    <citation type="submission" date="2018-08" db="EMBL/GenBank/DDBJ databases">
        <title>Complete genome sequencing of Blastochloris tepida GI.</title>
        <authorList>
            <person name="Tsukatani Y."/>
            <person name="Mori H."/>
        </authorList>
    </citation>
    <scope>NUCLEOTIDE SEQUENCE [LARGE SCALE GENOMIC DNA]</scope>
    <source>
        <strain evidence="1 2">GI</strain>
    </source>
</reference>
<accession>A0A348FWI6</accession>
<dbReference type="Proteomes" id="UP000266934">
    <property type="component" value="Chromosome"/>
</dbReference>
<dbReference type="KEGG" id="blag:BLTE_03540"/>
<dbReference type="AlphaFoldDB" id="A0A348FWI6"/>
<keyword evidence="2" id="KW-1185">Reference proteome</keyword>
<protein>
    <submittedName>
        <fullName evidence="1">Uncharacterized protein</fullName>
    </submittedName>
</protein>
<proteinExistence type="predicted"/>
<gene>
    <name evidence="1" type="ORF">BLTE_03540</name>
</gene>
<dbReference type="EMBL" id="AP018907">
    <property type="protein sequence ID" value="BBF91669.1"/>
    <property type="molecule type" value="Genomic_DNA"/>
</dbReference>
<evidence type="ECO:0000313" key="1">
    <source>
        <dbReference type="EMBL" id="BBF91669.1"/>
    </source>
</evidence>
<evidence type="ECO:0000313" key="2">
    <source>
        <dbReference type="Proteomes" id="UP000266934"/>
    </source>
</evidence>
<name>A0A348FWI6_9HYPH</name>
<sequence>MAGIVDAGAFLFGQDLAVEIGGHPLEIGDHGLDLNHMPATFVDLEAFQADERFTRLHGLDTGMRQIAFEIGTTAGCS</sequence>
<organism evidence="1 2">
    <name type="scientific">Blastochloris tepida</name>
    <dbReference type="NCBI Taxonomy" id="2233851"/>
    <lineage>
        <taxon>Bacteria</taxon>
        <taxon>Pseudomonadati</taxon>
        <taxon>Pseudomonadota</taxon>
        <taxon>Alphaproteobacteria</taxon>
        <taxon>Hyphomicrobiales</taxon>
        <taxon>Blastochloridaceae</taxon>
        <taxon>Blastochloris</taxon>
    </lineage>
</organism>